<dbReference type="RefSeq" id="WP_207004175.1">
    <property type="nucleotide sequence ID" value="NZ_JAEKJR010000003.1"/>
</dbReference>
<organism evidence="3 4">
    <name type="scientific">Microbulbifer salipaludis</name>
    <dbReference type="NCBI Taxonomy" id="187980"/>
    <lineage>
        <taxon>Bacteria</taxon>
        <taxon>Pseudomonadati</taxon>
        <taxon>Pseudomonadota</taxon>
        <taxon>Gammaproteobacteria</taxon>
        <taxon>Cellvibrionales</taxon>
        <taxon>Microbulbiferaceae</taxon>
        <taxon>Microbulbifer</taxon>
    </lineage>
</organism>
<reference evidence="3 4" key="1">
    <citation type="submission" date="2020-12" db="EMBL/GenBank/DDBJ databases">
        <title>Oil enriched cultivation method for isolating marine PHA-producing bacteria.</title>
        <authorList>
            <person name="Zheng W."/>
            <person name="Yu S."/>
            <person name="Huang Y."/>
        </authorList>
    </citation>
    <scope>NUCLEOTIDE SEQUENCE [LARGE SCALE GENOMIC DNA]</scope>
    <source>
        <strain evidence="3 4">SN0-2</strain>
    </source>
</reference>
<evidence type="ECO:0000313" key="4">
    <source>
        <dbReference type="Proteomes" id="UP000664293"/>
    </source>
</evidence>
<dbReference type="Gene3D" id="3.40.50.1110">
    <property type="entry name" value="SGNH hydrolase"/>
    <property type="match status" value="2"/>
</dbReference>
<feature type="domain" description="Autotransporter" evidence="2">
    <location>
        <begin position="460"/>
        <end position="578"/>
    </location>
</feature>
<dbReference type="Pfam" id="PF00657">
    <property type="entry name" value="Lipase_GDSL"/>
    <property type="match status" value="1"/>
</dbReference>
<accession>A0ABS3EAR9</accession>
<dbReference type="EMBL" id="JAEKJR010000003">
    <property type="protein sequence ID" value="MBN8432397.1"/>
    <property type="molecule type" value="Genomic_DNA"/>
</dbReference>
<gene>
    <name evidence="3" type="ORF">JF535_16265</name>
</gene>
<sequence>MTSAPLALAEEPIFRSLVVFGDSLADNGNAGVFTNADPQGVYPRQPAVSFLADRLGVPAQNSCFGLGADFGGLIPCAPAPGSPDAQLAQILDSLRVNGPNWAVGGNRTADVLLDLVGPQRFRALFPNTTVADHNVLSTILPDASRCGADGVCDPAAGESPYLSTAEVLAATAAFNNPAALQALVDDPNNNITLTGVPFATGQGYLSQNMPSRSDLFFLNGGGNNILDGVRAGNLSLMSMERAATFLSTAASELKGAGAKYIVMTNAPRIGRTPAIVAQGQAAVEYANWGTELFNNALRRQLNYDVGNILLLDMEGILELVLQDPVAFGLADINQSATCYINCANPDPVYGANGTNPNPDLLVFYDGIHPTLVGQRVLADYYYETLTAAVGFGVLPDLGYQNLRQHRINIDHHLMSQRYRDPFTTVFFGASVGYAEPGAGPAISDEQPVWDGFLGMSFAGFEDFEWGLGLSYGGSEYEPDKLFFRSRNLNFSAFARWDDGFWFVDGGLGFSDIQYDDIERSIQLGHSFRHRLDADTDGEGYNAFVRAGYDASRNLASQMGPFVAVDWTEIDVNGFVERTRPMRTYTDRAGLPRDPLGLWVHGQDREYLRYRAGFFYNSPDAAEHQWFGELWLENTTGDDFADLGIGVKSIYNNWARLPSYRSDKTGFFQSGVGAMVGVSINEKLRVAADLLVRPDDSVGGLSLNYRF</sequence>
<name>A0ABS3EAR9_9GAMM</name>
<dbReference type="InterPro" id="IPR001087">
    <property type="entry name" value="GDSL"/>
</dbReference>
<dbReference type="Gene3D" id="2.40.128.130">
    <property type="entry name" value="Autotransporter beta-domain"/>
    <property type="match status" value="1"/>
</dbReference>
<dbReference type="SUPFAM" id="SSF52266">
    <property type="entry name" value="SGNH hydrolase"/>
    <property type="match status" value="1"/>
</dbReference>
<evidence type="ECO:0000259" key="2">
    <source>
        <dbReference type="Pfam" id="PF03797"/>
    </source>
</evidence>
<dbReference type="InterPro" id="IPR036709">
    <property type="entry name" value="Autotransporte_beta_dom_sf"/>
</dbReference>
<evidence type="ECO:0000313" key="3">
    <source>
        <dbReference type="EMBL" id="MBN8432397.1"/>
    </source>
</evidence>
<dbReference type="InterPro" id="IPR036514">
    <property type="entry name" value="SGNH_hydro_sf"/>
</dbReference>
<dbReference type="Pfam" id="PF03797">
    <property type="entry name" value="Autotransporter"/>
    <property type="match status" value="1"/>
</dbReference>
<keyword evidence="4" id="KW-1185">Reference proteome</keyword>
<comment type="caution">
    <text evidence="3">The sequence shown here is derived from an EMBL/GenBank/DDBJ whole genome shotgun (WGS) entry which is preliminary data.</text>
</comment>
<dbReference type="Proteomes" id="UP000664293">
    <property type="component" value="Unassembled WGS sequence"/>
</dbReference>
<protein>
    <submittedName>
        <fullName evidence="3">Autotransporter domain-containing protein</fullName>
    </submittedName>
</protein>
<dbReference type="PANTHER" id="PTHR45642">
    <property type="entry name" value="GDSL ESTERASE/LIPASE EXL3"/>
    <property type="match status" value="1"/>
</dbReference>
<dbReference type="InterPro" id="IPR005546">
    <property type="entry name" value="Autotransporte_beta"/>
</dbReference>
<dbReference type="InterPro" id="IPR050592">
    <property type="entry name" value="GDSL_lipolytic_enzyme"/>
</dbReference>
<evidence type="ECO:0000256" key="1">
    <source>
        <dbReference type="ARBA" id="ARBA00022729"/>
    </source>
</evidence>
<dbReference type="SUPFAM" id="SSF103515">
    <property type="entry name" value="Autotransporter"/>
    <property type="match status" value="1"/>
</dbReference>
<keyword evidence="1" id="KW-0732">Signal</keyword>
<dbReference type="PANTHER" id="PTHR45642:SF139">
    <property type="entry name" value="SGNH HYDROLASE-TYPE ESTERASE DOMAIN-CONTAINING PROTEIN"/>
    <property type="match status" value="1"/>
</dbReference>
<proteinExistence type="predicted"/>